<evidence type="ECO:0000313" key="2">
    <source>
        <dbReference type="EMBL" id="TDE00788.1"/>
    </source>
</evidence>
<proteinExistence type="predicted"/>
<evidence type="ECO:0000313" key="3">
    <source>
        <dbReference type="Proteomes" id="UP000294739"/>
    </source>
</evidence>
<sequence>MTADARPETIPPGGLAPTLPWWTLRLGLAASSVGAVAAVGAWTSASPFLLVALGLLGLATVAQPASQLPTAFLAAVALLALGADGVTALTSLAVLTLHATHVLAALAAVVPPSTAVERAALRPSLERFVLAQAAGQVLVVLAWLVSP</sequence>
<evidence type="ECO:0000256" key="1">
    <source>
        <dbReference type="SAM" id="Phobius"/>
    </source>
</evidence>
<gene>
    <name evidence="2" type="ORF">E1269_24620</name>
</gene>
<reference evidence="2 3" key="1">
    <citation type="submission" date="2019-03" db="EMBL/GenBank/DDBJ databases">
        <title>Draft genome sequences of novel Actinobacteria.</title>
        <authorList>
            <person name="Sahin N."/>
            <person name="Ay H."/>
            <person name="Saygin H."/>
        </authorList>
    </citation>
    <scope>NUCLEOTIDE SEQUENCE [LARGE SCALE GENOMIC DNA]</scope>
    <source>
        <strain evidence="2 3">5K138</strain>
    </source>
</reference>
<keyword evidence="1" id="KW-1133">Transmembrane helix</keyword>
<dbReference type="RefSeq" id="WP_131899533.1">
    <property type="nucleotide sequence ID" value="NZ_SMKZ01000046.1"/>
</dbReference>
<organism evidence="2 3">
    <name type="scientific">Jiangella asiatica</name>
    <dbReference type="NCBI Taxonomy" id="2530372"/>
    <lineage>
        <taxon>Bacteria</taxon>
        <taxon>Bacillati</taxon>
        <taxon>Actinomycetota</taxon>
        <taxon>Actinomycetes</taxon>
        <taxon>Jiangellales</taxon>
        <taxon>Jiangellaceae</taxon>
        <taxon>Jiangella</taxon>
    </lineage>
</organism>
<feature type="transmembrane region" description="Helical" evidence="1">
    <location>
        <begin position="71"/>
        <end position="93"/>
    </location>
</feature>
<feature type="transmembrane region" description="Helical" evidence="1">
    <location>
        <begin position="26"/>
        <end position="59"/>
    </location>
</feature>
<keyword evidence="1" id="KW-0812">Transmembrane</keyword>
<keyword evidence="3" id="KW-1185">Reference proteome</keyword>
<dbReference type="EMBL" id="SMKZ01000046">
    <property type="protein sequence ID" value="TDE00788.1"/>
    <property type="molecule type" value="Genomic_DNA"/>
</dbReference>
<keyword evidence="1" id="KW-0472">Membrane</keyword>
<comment type="caution">
    <text evidence="2">The sequence shown here is derived from an EMBL/GenBank/DDBJ whole genome shotgun (WGS) entry which is preliminary data.</text>
</comment>
<accession>A0A4V2Z0F1</accession>
<dbReference type="InParanoid" id="A0A4V2Z0F1"/>
<protein>
    <submittedName>
        <fullName evidence="2">Uncharacterized protein</fullName>
    </submittedName>
</protein>
<dbReference type="Proteomes" id="UP000294739">
    <property type="component" value="Unassembled WGS sequence"/>
</dbReference>
<feature type="transmembrane region" description="Helical" evidence="1">
    <location>
        <begin position="128"/>
        <end position="146"/>
    </location>
</feature>
<dbReference type="AlphaFoldDB" id="A0A4V2Z0F1"/>
<name>A0A4V2Z0F1_9ACTN</name>